<name>S7MC29_MYOBR</name>
<evidence type="ECO:0000313" key="3">
    <source>
        <dbReference type="EMBL" id="EPQ01759.1"/>
    </source>
</evidence>
<dbReference type="Proteomes" id="UP000052978">
    <property type="component" value="Unassembled WGS sequence"/>
</dbReference>
<keyword evidence="1" id="KW-0175">Coiled coil</keyword>
<evidence type="ECO:0000256" key="2">
    <source>
        <dbReference type="SAM" id="MobiDB-lite"/>
    </source>
</evidence>
<dbReference type="AlphaFoldDB" id="S7MC29"/>
<sequence>MWSCQAPPPCTQHQVSAHLHTQPPDDGCDGVRASRRADEKEVREESEEERIWNLLKEQKLREERRQNEQKALERERRKLEKLDRERQIIKESFKTEMEKELEVSAQEMKDKSVCGDYALKKYMHITQKDQDLKKVDKVLMLWTSGLYVRV</sequence>
<feature type="compositionally biased region" description="Pro residues" evidence="2">
    <location>
        <begin position="1"/>
        <end position="10"/>
    </location>
</feature>
<feature type="region of interest" description="Disordered" evidence="2">
    <location>
        <begin position="1"/>
        <end position="44"/>
    </location>
</feature>
<keyword evidence="4" id="KW-1185">Reference proteome</keyword>
<proteinExistence type="predicted"/>
<evidence type="ECO:0000256" key="1">
    <source>
        <dbReference type="SAM" id="Coils"/>
    </source>
</evidence>
<gene>
    <name evidence="3" type="ORF">D623_10003286</name>
</gene>
<feature type="coiled-coil region" evidence="1">
    <location>
        <begin position="55"/>
        <end position="92"/>
    </location>
</feature>
<evidence type="ECO:0000313" key="4">
    <source>
        <dbReference type="Proteomes" id="UP000052978"/>
    </source>
</evidence>
<protein>
    <submittedName>
        <fullName evidence="3">Oral-facial-digital syndrome 1 protein like protein</fullName>
    </submittedName>
</protein>
<organism evidence="3 4">
    <name type="scientific">Myotis brandtii</name>
    <name type="common">Brandt's bat</name>
    <dbReference type="NCBI Taxonomy" id="109478"/>
    <lineage>
        <taxon>Eukaryota</taxon>
        <taxon>Metazoa</taxon>
        <taxon>Chordata</taxon>
        <taxon>Craniata</taxon>
        <taxon>Vertebrata</taxon>
        <taxon>Euteleostomi</taxon>
        <taxon>Mammalia</taxon>
        <taxon>Eutheria</taxon>
        <taxon>Laurasiatheria</taxon>
        <taxon>Chiroptera</taxon>
        <taxon>Yangochiroptera</taxon>
        <taxon>Vespertilionidae</taxon>
        <taxon>Myotis</taxon>
    </lineage>
</organism>
<accession>S7MC29</accession>
<reference evidence="3 4" key="1">
    <citation type="journal article" date="2013" name="Nat. Commun.">
        <title>Genome analysis reveals insights into physiology and longevity of the Brandt's bat Myotis brandtii.</title>
        <authorList>
            <person name="Seim I."/>
            <person name="Fang X."/>
            <person name="Xiong Z."/>
            <person name="Lobanov A.V."/>
            <person name="Huang Z."/>
            <person name="Ma S."/>
            <person name="Feng Y."/>
            <person name="Turanov A.A."/>
            <person name="Zhu Y."/>
            <person name="Lenz T.L."/>
            <person name="Gerashchenko M.V."/>
            <person name="Fan D."/>
            <person name="Hee Yim S."/>
            <person name="Yao X."/>
            <person name="Jordan D."/>
            <person name="Xiong Y."/>
            <person name="Ma Y."/>
            <person name="Lyapunov A.N."/>
            <person name="Chen G."/>
            <person name="Kulakova O.I."/>
            <person name="Sun Y."/>
            <person name="Lee S.G."/>
            <person name="Bronson R.T."/>
            <person name="Moskalev A.A."/>
            <person name="Sunyaev S.R."/>
            <person name="Zhang G."/>
            <person name="Krogh A."/>
            <person name="Wang J."/>
            <person name="Gladyshev V.N."/>
        </authorList>
    </citation>
    <scope>NUCLEOTIDE SEQUENCE [LARGE SCALE GENOMIC DNA]</scope>
</reference>
<dbReference type="EMBL" id="KE161101">
    <property type="protein sequence ID" value="EPQ01759.1"/>
    <property type="molecule type" value="Genomic_DNA"/>
</dbReference>